<organism evidence="1">
    <name type="scientific">Rhizophora mucronata</name>
    <name type="common">Asiatic mangrove</name>
    <dbReference type="NCBI Taxonomy" id="61149"/>
    <lineage>
        <taxon>Eukaryota</taxon>
        <taxon>Viridiplantae</taxon>
        <taxon>Streptophyta</taxon>
        <taxon>Embryophyta</taxon>
        <taxon>Tracheophyta</taxon>
        <taxon>Spermatophyta</taxon>
        <taxon>Magnoliopsida</taxon>
        <taxon>eudicotyledons</taxon>
        <taxon>Gunneridae</taxon>
        <taxon>Pentapetalae</taxon>
        <taxon>rosids</taxon>
        <taxon>fabids</taxon>
        <taxon>Malpighiales</taxon>
        <taxon>Rhizophoraceae</taxon>
        <taxon>Rhizophora</taxon>
    </lineage>
</organism>
<protein>
    <submittedName>
        <fullName evidence="1">Uncharacterized protein MANES_02G010800</fullName>
    </submittedName>
</protein>
<proteinExistence type="predicted"/>
<name>A0A2P2J6M6_RHIMU</name>
<reference evidence="1" key="1">
    <citation type="submission" date="2018-02" db="EMBL/GenBank/DDBJ databases">
        <title>Rhizophora mucronata_Transcriptome.</title>
        <authorList>
            <person name="Meera S.P."/>
            <person name="Sreeshan A."/>
            <person name="Augustine A."/>
        </authorList>
    </citation>
    <scope>NUCLEOTIDE SEQUENCE</scope>
    <source>
        <tissue evidence="1">Leaf</tissue>
    </source>
</reference>
<dbReference type="EMBL" id="GGEC01008635">
    <property type="protein sequence ID" value="MBW89118.1"/>
    <property type="molecule type" value="Transcribed_RNA"/>
</dbReference>
<evidence type="ECO:0000313" key="1">
    <source>
        <dbReference type="EMBL" id="MBW89118.1"/>
    </source>
</evidence>
<dbReference type="AlphaFoldDB" id="A0A2P2J6M6"/>
<accession>A0A2P2J6M6</accession>
<sequence length="147" mass="16640">MIPTNKPNAKNMLIIIQQLQPLGTSRSWQSRLNIHFPKAANLKVTLHNAPTNKWLVLLRLIKSPHQRPYQMKRRFDVFNERGATLIDLNLVLVVPFDVLLFHLATTGKSGDSVVVGRSVQHASPTAAAAPMAKWSRASHFIDFFFFI</sequence>